<dbReference type="Pfam" id="PF00528">
    <property type="entry name" value="BPD_transp_1"/>
    <property type="match status" value="1"/>
</dbReference>
<dbReference type="PANTHER" id="PTHR43744">
    <property type="entry name" value="ABC TRANSPORTER PERMEASE PROTEIN MG189-RELATED-RELATED"/>
    <property type="match status" value="1"/>
</dbReference>
<evidence type="ECO:0000313" key="10">
    <source>
        <dbReference type="Proteomes" id="UP000182740"/>
    </source>
</evidence>
<organism evidence="9 10">
    <name type="scientific">Amycolatopsis australiensis</name>
    <dbReference type="NCBI Taxonomy" id="546364"/>
    <lineage>
        <taxon>Bacteria</taxon>
        <taxon>Bacillati</taxon>
        <taxon>Actinomycetota</taxon>
        <taxon>Actinomycetes</taxon>
        <taxon>Pseudonocardiales</taxon>
        <taxon>Pseudonocardiaceae</taxon>
        <taxon>Amycolatopsis</taxon>
    </lineage>
</organism>
<keyword evidence="10" id="KW-1185">Reference proteome</keyword>
<dbReference type="InterPro" id="IPR000515">
    <property type="entry name" value="MetI-like"/>
</dbReference>
<feature type="transmembrane region" description="Helical" evidence="7">
    <location>
        <begin position="12"/>
        <end position="33"/>
    </location>
</feature>
<gene>
    <name evidence="9" type="ORF">SAMN04489730_5706</name>
</gene>
<dbReference type="PROSITE" id="PS50928">
    <property type="entry name" value="ABC_TM1"/>
    <property type="match status" value="1"/>
</dbReference>
<proteinExistence type="inferred from homology"/>
<dbReference type="STRING" id="546364.SAMN04489730_5706"/>
<keyword evidence="6 7" id="KW-0472">Membrane</keyword>
<evidence type="ECO:0000256" key="2">
    <source>
        <dbReference type="ARBA" id="ARBA00022448"/>
    </source>
</evidence>
<dbReference type="PANTHER" id="PTHR43744:SF6">
    <property type="entry name" value="ABC TRANSPORTER PERMEASE PROTEIN YESQ-RELATED"/>
    <property type="match status" value="1"/>
</dbReference>
<feature type="transmembrane region" description="Helical" evidence="7">
    <location>
        <begin position="111"/>
        <end position="133"/>
    </location>
</feature>
<evidence type="ECO:0000256" key="5">
    <source>
        <dbReference type="ARBA" id="ARBA00022989"/>
    </source>
</evidence>
<comment type="similarity">
    <text evidence="7">Belongs to the binding-protein-dependent transport system permease family.</text>
</comment>
<dbReference type="InterPro" id="IPR035906">
    <property type="entry name" value="MetI-like_sf"/>
</dbReference>
<dbReference type="RefSeq" id="WP_072479150.1">
    <property type="nucleotide sequence ID" value="NZ_FPJG01000006.1"/>
</dbReference>
<evidence type="ECO:0000256" key="4">
    <source>
        <dbReference type="ARBA" id="ARBA00022692"/>
    </source>
</evidence>
<name>A0A1K1SH88_9PSEU</name>
<feature type="domain" description="ABC transmembrane type-1" evidence="8">
    <location>
        <begin position="74"/>
        <end position="266"/>
    </location>
</feature>
<reference evidence="10" key="1">
    <citation type="submission" date="2016-11" db="EMBL/GenBank/DDBJ databases">
        <authorList>
            <person name="Varghese N."/>
            <person name="Submissions S."/>
        </authorList>
    </citation>
    <scope>NUCLEOTIDE SEQUENCE [LARGE SCALE GENOMIC DNA]</scope>
    <source>
        <strain evidence="10">DSM 44671</strain>
    </source>
</reference>
<dbReference type="OrthoDB" id="5175345at2"/>
<feature type="transmembrane region" description="Helical" evidence="7">
    <location>
        <begin position="186"/>
        <end position="211"/>
    </location>
</feature>
<dbReference type="EMBL" id="FPJG01000006">
    <property type="protein sequence ID" value="SFW83737.1"/>
    <property type="molecule type" value="Genomic_DNA"/>
</dbReference>
<accession>A0A1K1SH88</accession>
<keyword evidence="5 7" id="KW-1133">Transmembrane helix</keyword>
<evidence type="ECO:0000256" key="6">
    <source>
        <dbReference type="ARBA" id="ARBA00023136"/>
    </source>
</evidence>
<comment type="subcellular location">
    <subcellularLocation>
        <location evidence="1 7">Cell membrane</location>
        <topology evidence="1 7">Multi-pass membrane protein</topology>
    </subcellularLocation>
</comment>
<feature type="transmembrane region" description="Helical" evidence="7">
    <location>
        <begin position="145"/>
        <end position="165"/>
    </location>
</feature>
<dbReference type="CDD" id="cd06261">
    <property type="entry name" value="TM_PBP2"/>
    <property type="match status" value="1"/>
</dbReference>
<feature type="transmembrane region" description="Helical" evidence="7">
    <location>
        <begin position="245"/>
        <end position="266"/>
    </location>
</feature>
<dbReference type="Proteomes" id="UP000182740">
    <property type="component" value="Unassembled WGS sequence"/>
</dbReference>
<keyword evidence="9" id="KW-0762">Sugar transport</keyword>
<dbReference type="SUPFAM" id="SSF161098">
    <property type="entry name" value="MetI-like"/>
    <property type="match status" value="1"/>
</dbReference>
<evidence type="ECO:0000256" key="1">
    <source>
        <dbReference type="ARBA" id="ARBA00004651"/>
    </source>
</evidence>
<evidence type="ECO:0000313" key="9">
    <source>
        <dbReference type="EMBL" id="SFW83737.1"/>
    </source>
</evidence>
<dbReference type="AlphaFoldDB" id="A0A1K1SH88"/>
<feature type="transmembrane region" description="Helical" evidence="7">
    <location>
        <begin position="78"/>
        <end position="99"/>
    </location>
</feature>
<evidence type="ECO:0000256" key="3">
    <source>
        <dbReference type="ARBA" id="ARBA00022475"/>
    </source>
</evidence>
<sequence length="281" mass="31137">MTVVPRTARSLGWHVLCLAGVAVVLYPLVWLAFASVKPPDEILSRLSLLPTRFVSDGYTKGWEGAAGVGFGRFFLNSVLVAGLSVIANVLSCSLAAFAFARLKFRFRGALFAFMITTLMLPYHVTLIPQYVIFQQAGLVNTFVPLILPKLLATEAFFVFLIVQFMRGIPRELDEAATIDGCSVYRTFWHVVLPLSKPALVTTSIFTFIWTWNDFFTQMVYLNDTEKFTVPLGLRLFVDTSSESDFGAMFAMSALALVPIVLFFLAFQRLLVEGVSTSGLKG</sequence>
<keyword evidence="4 7" id="KW-0812">Transmembrane</keyword>
<evidence type="ECO:0000259" key="8">
    <source>
        <dbReference type="PROSITE" id="PS50928"/>
    </source>
</evidence>
<evidence type="ECO:0000256" key="7">
    <source>
        <dbReference type="RuleBase" id="RU363032"/>
    </source>
</evidence>
<keyword evidence="3" id="KW-1003">Cell membrane</keyword>
<dbReference type="GO" id="GO:0005886">
    <property type="term" value="C:plasma membrane"/>
    <property type="evidence" value="ECO:0007669"/>
    <property type="project" value="UniProtKB-SubCell"/>
</dbReference>
<dbReference type="GO" id="GO:0055085">
    <property type="term" value="P:transmembrane transport"/>
    <property type="evidence" value="ECO:0007669"/>
    <property type="project" value="InterPro"/>
</dbReference>
<keyword evidence="2 7" id="KW-0813">Transport</keyword>
<dbReference type="Gene3D" id="1.10.3720.10">
    <property type="entry name" value="MetI-like"/>
    <property type="match status" value="1"/>
</dbReference>
<protein>
    <submittedName>
        <fullName evidence="9">Multiple sugar transport system permease protein</fullName>
    </submittedName>
</protein>